<organism evidence="14 15">
    <name type="scientific">Desertihabitans brevis</name>
    <dbReference type="NCBI Taxonomy" id="2268447"/>
    <lineage>
        <taxon>Bacteria</taxon>
        <taxon>Bacillati</taxon>
        <taxon>Actinomycetota</taxon>
        <taxon>Actinomycetes</taxon>
        <taxon>Propionibacteriales</taxon>
        <taxon>Propionibacteriaceae</taxon>
        <taxon>Desertihabitans</taxon>
    </lineage>
</organism>
<dbReference type="PROSITE" id="PS01350">
    <property type="entry name" value="ISPF"/>
    <property type="match status" value="1"/>
</dbReference>
<proteinExistence type="inferred from homology"/>
<keyword evidence="9 11" id="KW-0456">Lyase</keyword>
<feature type="binding site" evidence="11">
    <location>
        <position position="228"/>
    </location>
    <ligand>
        <name>a divalent metal cation</name>
        <dbReference type="ChEBI" id="CHEBI:60240"/>
    </ligand>
</feature>
<feature type="domain" description="2-C-methyl-D-erythritol 2,4-cyclodiphosphate synthase" evidence="13">
    <location>
        <begin position="222"/>
        <end position="372"/>
    </location>
</feature>
<feature type="binding site" evidence="11">
    <location>
        <position position="360"/>
    </location>
    <ligand>
        <name>4-CDP-2-C-methyl-D-erythritol 2-phosphate</name>
        <dbReference type="ChEBI" id="CHEBI:57919"/>
    </ligand>
</feature>
<comment type="catalytic activity">
    <reaction evidence="1 11 12">
        <text>4-CDP-2-C-methyl-D-erythritol 2-phosphate = 2-C-methyl-D-erythritol 2,4-cyclic diphosphate + CMP</text>
        <dbReference type="Rhea" id="RHEA:23864"/>
        <dbReference type="ChEBI" id="CHEBI:57919"/>
        <dbReference type="ChEBI" id="CHEBI:58483"/>
        <dbReference type="ChEBI" id="CHEBI:60377"/>
        <dbReference type="EC" id="4.6.1.12"/>
    </reaction>
</comment>
<evidence type="ECO:0000256" key="12">
    <source>
        <dbReference type="RuleBase" id="RU004395"/>
    </source>
</evidence>
<evidence type="ECO:0000256" key="8">
    <source>
        <dbReference type="ARBA" id="ARBA00023229"/>
    </source>
</evidence>
<dbReference type="InterPro" id="IPR018294">
    <property type="entry name" value="ISPD_synthase_CS"/>
</dbReference>
<dbReference type="PANTHER" id="PTHR32125">
    <property type="entry name" value="2-C-METHYL-D-ERYTHRITOL 4-PHOSPHATE CYTIDYLYLTRANSFERASE, CHLOROPLASTIC"/>
    <property type="match status" value="1"/>
</dbReference>
<dbReference type="PANTHER" id="PTHR32125:SF4">
    <property type="entry name" value="2-C-METHYL-D-ERYTHRITOL 4-PHOSPHATE CYTIDYLYLTRANSFERASE, CHLOROPLASTIC"/>
    <property type="match status" value="1"/>
</dbReference>
<feature type="binding site" evidence="11">
    <location>
        <position position="230"/>
    </location>
    <ligand>
        <name>a divalent metal cation</name>
        <dbReference type="ChEBI" id="CHEBI:60240"/>
    </ligand>
</feature>
<feature type="site" description="Transition state stabilizer" evidence="11">
    <location>
        <position position="351"/>
    </location>
</feature>
<evidence type="ECO:0000256" key="9">
    <source>
        <dbReference type="ARBA" id="ARBA00023239"/>
    </source>
</evidence>
<keyword evidence="10" id="KW-0511">Multifunctional enzyme</keyword>
<keyword evidence="15" id="KW-1185">Reference proteome</keyword>
<comment type="subunit">
    <text evidence="11">Homotrimer.</text>
</comment>
<dbReference type="CDD" id="cd02516">
    <property type="entry name" value="CDP-ME_synthetase"/>
    <property type="match status" value="1"/>
</dbReference>
<evidence type="ECO:0000256" key="2">
    <source>
        <dbReference type="ARBA" id="ARBA00004709"/>
    </source>
</evidence>
<dbReference type="SUPFAM" id="SSF69765">
    <property type="entry name" value="IpsF-like"/>
    <property type="match status" value="1"/>
</dbReference>
<feature type="site" description="Transition state stabilizer" evidence="11">
    <location>
        <position position="255"/>
    </location>
</feature>
<dbReference type="GO" id="GO:0019288">
    <property type="term" value="P:isopentenyl diphosphate biosynthetic process, methylerythritol 4-phosphate pathway"/>
    <property type="evidence" value="ECO:0007669"/>
    <property type="project" value="UniProtKB-UniRule"/>
</dbReference>
<dbReference type="InterPro" id="IPR020555">
    <property type="entry name" value="MECDP_synthase_CS"/>
</dbReference>
<sequence>MGAGSPAKALRLLAGRPLVWHSVAALVEGGADEVVVAIRPELVEQFSAALADLAERVPLRFVPGGRERQESVDAALDALTTGPRTSRPPAVVLVHDAARPLVPPEVVRRVADRVLAGDPVVVPVVPVVDTVRRLDESGSTGVDRSRLRAVQTPQGFRPDVLREGHDRLRADGTTVTDDAGACELAGHRAVLVEGSPRSLKVTTEHDLQLAEGLLGAAAATLRTGTGIDVHRLAPGRPMRVACLDFPDEEMGPVGHSDGDVVAHAACDALLAAAGLGDLGSNYGTSDPAWAGASGRAFLVETARRLAAAGFHPVNVSVQLVGQRPRFAARRAEAEAVMGAALGAPVSLSATTTDGLGLTGRGEGLAAIATALVRG</sequence>
<comment type="cofactor">
    <cofactor evidence="11">
        <name>a divalent metal cation</name>
        <dbReference type="ChEBI" id="CHEBI:60240"/>
    </cofactor>
    <text evidence="11">Binds 1 divalent metal cation per subunit.</text>
</comment>
<evidence type="ECO:0000256" key="5">
    <source>
        <dbReference type="ARBA" id="ARBA00022679"/>
    </source>
</evidence>
<dbReference type="Gene3D" id="3.30.1330.50">
    <property type="entry name" value="2-C-methyl-D-erythritol 2,4-cyclodiphosphate synthase"/>
    <property type="match status" value="1"/>
</dbReference>
<evidence type="ECO:0000256" key="7">
    <source>
        <dbReference type="ARBA" id="ARBA00022723"/>
    </source>
</evidence>
<evidence type="ECO:0000256" key="10">
    <source>
        <dbReference type="ARBA" id="ARBA00023268"/>
    </source>
</evidence>
<dbReference type="EMBL" id="QOUI01000002">
    <property type="protein sequence ID" value="RCK70670.1"/>
    <property type="molecule type" value="Genomic_DNA"/>
</dbReference>
<evidence type="ECO:0000259" key="13">
    <source>
        <dbReference type="Pfam" id="PF02542"/>
    </source>
</evidence>
<evidence type="ECO:0000256" key="6">
    <source>
        <dbReference type="ARBA" id="ARBA00022695"/>
    </source>
</evidence>
<dbReference type="Pfam" id="PF02542">
    <property type="entry name" value="YgbB"/>
    <property type="match status" value="1"/>
</dbReference>
<dbReference type="Proteomes" id="UP000252770">
    <property type="component" value="Unassembled WGS sequence"/>
</dbReference>
<dbReference type="EC" id="4.6.1.12" evidence="4 11"/>
<dbReference type="PROSITE" id="PS01295">
    <property type="entry name" value="ISPD"/>
    <property type="match status" value="1"/>
</dbReference>
<dbReference type="CDD" id="cd00554">
    <property type="entry name" value="MECDP_synthase"/>
    <property type="match status" value="1"/>
</dbReference>
<keyword evidence="5" id="KW-0808">Transferase</keyword>
<feature type="binding site" evidence="11">
    <location>
        <position position="263"/>
    </location>
    <ligand>
        <name>a divalent metal cation</name>
        <dbReference type="ChEBI" id="CHEBI:60240"/>
    </ligand>
</feature>
<feature type="binding site" evidence="11">
    <location>
        <begin position="255"/>
        <end position="256"/>
    </location>
    <ligand>
        <name>4-CDP-2-C-methyl-D-erythritol 2-phosphate</name>
        <dbReference type="ChEBI" id="CHEBI:57919"/>
    </ligand>
</feature>
<dbReference type="InterPro" id="IPR003526">
    <property type="entry name" value="MECDP_synthase"/>
</dbReference>
<comment type="caution">
    <text evidence="14">The sequence shown here is derived from an EMBL/GenBank/DDBJ whole genome shotgun (WGS) entry which is preliminary data.</text>
</comment>
<gene>
    <name evidence="11" type="primary">ispF</name>
    <name evidence="14" type="ORF">DT076_04455</name>
</gene>
<accession>A0A367YXW0</accession>
<dbReference type="GO" id="GO:0050518">
    <property type="term" value="F:2-C-methyl-D-erythritol 4-phosphate cytidylyltransferase activity"/>
    <property type="evidence" value="ECO:0007669"/>
    <property type="project" value="TreeGrafter"/>
</dbReference>
<evidence type="ECO:0000256" key="11">
    <source>
        <dbReference type="HAMAP-Rule" id="MF_00107"/>
    </source>
</evidence>
<keyword evidence="7 11" id="KW-0479">Metal-binding</keyword>
<feature type="binding site" evidence="11">
    <location>
        <begin position="277"/>
        <end position="279"/>
    </location>
    <ligand>
        <name>4-CDP-2-C-methyl-D-erythritol 2-phosphate</name>
        <dbReference type="ChEBI" id="CHEBI:57919"/>
    </ligand>
</feature>
<evidence type="ECO:0000256" key="1">
    <source>
        <dbReference type="ARBA" id="ARBA00000200"/>
    </source>
</evidence>
<dbReference type="UniPathway" id="UPA00056">
    <property type="reaction ID" value="UER00095"/>
</dbReference>
<evidence type="ECO:0000313" key="14">
    <source>
        <dbReference type="EMBL" id="RCK70670.1"/>
    </source>
</evidence>
<feature type="binding site" evidence="11">
    <location>
        <begin position="228"/>
        <end position="230"/>
    </location>
    <ligand>
        <name>4-CDP-2-C-methyl-D-erythritol 2-phosphate</name>
        <dbReference type="ChEBI" id="CHEBI:57919"/>
    </ligand>
</feature>
<dbReference type="InterPro" id="IPR029044">
    <property type="entry name" value="Nucleotide-diphossugar_trans"/>
</dbReference>
<comment type="similarity">
    <text evidence="3 11 12">Belongs to the IspF family.</text>
</comment>
<dbReference type="FunFam" id="3.30.1330.50:FF:000003">
    <property type="entry name" value="2-C-methyl-D-erythritol 2,4-cyclodiphosphate synthase"/>
    <property type="match status" value="1"/>
</dbReference>
<keyword evidence="6" id="KW-0548">Nucleotidyltransferase</keyword>
<comment type="caution">
    <text evidence="11">Lacks conserved residue(s) required for the propagation of feature annotation.</text>
</comment>
<dbReference type="InterPro" id="IPR034683">
    <property type="entry name" value="IspD/TarI"/>
</dbReference>
<reference evidence="14 15" key="1">
    <citation type="submission" date="2018-07" db="EMBL/GenBank/DDBJ databases">
        <title>Desertimonas flava gen. nov. sp. nov.</title>
        <authorList>
            <person name="Liu S."/>
        </authorList>
    </citation>
    <scope>NUCLEOTIDE SEQUENCE [LARGE SCALE GENOMIC DNA]</scope>
    <source>
        <strain evidence="14 15">16Sb5-5</strain>
    </source>
</reference>
<name>A0A367YXW0_9ACTN</name>
<comment type="function">
    <text evidence="11">Involved in the biosynthesis of isopentenyl diphosphate (IPP) and dimethylallyl diphosphate (DMAPP), two major building blocks of isoprenoid compounds. Catalyzes the conversion of 4-diphosphocytidyl-2-C-methyl-D-erythritol 2-phosphate (CDP-ME2P) to 2-C-methyl-D-erythritol 2,4-cyclodiphosphate (ME-CPP) with a corresponding release of cytidine 5-monophosphate (CMP).</text>
</comment>
<dbReference type="Gene3D" id="3.90.550.10">
    <property type="entry name" value="Spore Coat Polysaccharide Biosynthesis Protein SpsA, Chain A"/>
    <property type="match status" value="1"/>
</dbReference>
<dbReference type="Pfam" id="PF01128">
    <property type="entry name" value="IspD"/>
    <property type="match status" value="1"/>
</dbReference>
<dbReference type="GO" id="GO:0008685">
    <property type="term" value="F:2-C-methyl-D-erythritol 2,4-cyclodiphosphate synthase activity"/>
    <property type="evidence" value="ECO:0007669"/>
    <property type="project" value="UniProtKB-UniRule"/>
</dbReference>
<dbReference type="HAMAP" id="MF_00107">
    <property type="entry name" value="IspF"/>
    <property type="match status" value="1"/>
</dbReference>
<evidence type="ECO:0000256" key="4">
    <source>
        <dbReference type="ARBA" id="ARBA00012579"/>
    </source>
</evidence>
<comment type="pathway">
    <text evidence="2 11">Isoprenoid biosynthesis; isopentenyl diphosphate biosynthesis via DXP pathway; isopentenyl diphosphate from 1-deoxy-D-xylulose 5-phosphate: step 4/6.</text>
</comment>
<dbReference type="SUPFAM" id="SSF53448">
    <property type="entry name" value="Nucleotide-diphospho-sugar transferases"/>
    <property type="match status" value="1"/>
</dbReference>
<feature type="binding site" evidence="11">
    <location>
        <begin position="350"/>
        <end position="353"/>
    </location>
    <ligand>
        <name>4-CDP-2-C-methyl-D-erythritol 2-phosphate</name>
        <dbReference type="ChEBI" id="CHEBI:57919"/>
    </ligand>
</feature>
<keyword evidence="8 11" id="KW-0414">Isoprene biosynthesis</keyword>
<protein>
    <recommendedName>
        <fullName evidence="4 11">2-C-methyl-D-erythritol 2,4-cyclodiphosphate synthase</fullName>
        <shortName evidence="11">MECDP-synthase</shortName>
        <shortName evidence="11">MECPP-synthase</shortName>
        <shortName evidence="11">MECPS</shortName>
        <ecNumber evidence="4 11">4.6.1.12</ecNumber>
    </recommendedName>
</protein>
<evidence type="ECO:0000256" key="3">
    <source>
        <dbReference type="ARBA" id="ARBA00008480"/>
    </source>
</evidence>
<dbReference type="GO" id="GO:0016114">
    <property type="term" value="P:terpenoid biosynthetic process"/>
    <property type="evidence" value="ECO:0007669"/>
    <property type="project" value="InterPro"/>
</dbReference>
<evidence type="ECO:0000313" key="15">
    <source>
        <dbReference type="Proteomes" id="UP000252770"/>
    </source>
</evidence>
<dbReference type="GO" id="GO:0046872">
    <property type="term" value="F:metal ion binding"/>
    <property type="evidence" value="ECO:0007669"/>
    <property type="project" value="UniProtKB-KW"/>
</dbReference>
<dbReference type="AlphaFoldDB" id="A0A367YXW0"/>
<dbReference type="NCBIfam" id="TIGR00151">
    <property type="entry name" value="ispF"/>
    <property type="match status" value="1"/>
</dbReference>
<dbReference type="InterPro" id="IPR036571">
    <property type="entry name" value="MECDP_synthase_sf"/>
</dbReference>
<dbReference type="InterPro" id="IPR050088">
    <property type="entry name" value="IspD/TarI_cytidylyltransf_bact"/>
</dbReference>